<gene>
    <name evidence="3" type="ORF">LINJ_28_0270</name>
</gene>
<dbReference type="OMA" id="GDEEMCG"/>
<protein>
    <submittedName>
        <fullName evidence="3">Uncharacterized protein</fullName>
    </submittedName>
</protein>
<dbReference type="GeneID" id="10966406"/>
<dbReference type="RefSeq" id="XP_003392665.1">
    <property type="nucleotide sequence ID" value="XM_003392617.1"/>
</dbReference>
<reference evidence="3 4" key="1">
    <citation type="journal article" date="2007" name="Nat. Genet.">
        <title>Comparative genomic analysis of three Leishmania species that cause diverse human disease.</title>
        <authorList>
            <person name="Peacock C.S."/>
            <person name="Seeger K."/>
            <person name="Harris D."/>
            <person name="Murphy L."/>
            <person name="Ruiz J.C."/>
            <person name="Quail M.A."/>
            <person name="Peters N."/>
            <person name="Adlem E."/>
            <person name="Tivey A."/>
            <person name="Aslett M."/>
            <person name="Kerhornou A."/>
            <person name="Ivens A."/>
            <person name="Fraser A."/>
            <person name="Rajandream M.A."/>
            <person name="Carver T."/>
            <person name="Norbertczak H."/>
            <person name="Chillingworth T."/>
            <person name="Hance Z."/>
            <person name="Jagels K."/>
            <person name="Moule S."/>
            <person name="Ormond D."/>
            <person name="Rutter S."/>
            <person name="Squares R."/>
            <person name="Whitehead S."/>
            <person name="Rabbinowitsch E."/>
            <person name="Arrowsmith C."/>
            <person name="White B."/>
            <person name="Thurston S."/>
            <person name="Bringaud F."/>
            <person name="Baldauf S.L."/>
            <person name="Faulconbridge A."/>
            <person name="Jeffares D."/>
            <person name="Depledge D.P."/>
            <person name="Oyola S.O."/>
            <person name="Hilley J.D."/>
            <person name="Brito L.O."/>
            <person name="Tosi L.R."/>
            <person name="Barrell B."/>
            <person name="Cruz A.K."/>
            <person name="Mottram J.C."/>
            <person name="Smith D.F."/>
            <person name="Berriman M."/>
        </authorList>
    </citation>
    <scope>NUCLEOTIDE SEQUENCE [LARGE SCALE GENOMIC DNA]</scope>
    <source>
        <strain evidence="3 4">JPCM5</strain>
    </source>
</reference>
<dbReference type="EMBL" id="FR796460">
    <property type="protein sequence ID" value="CBZ08846.1"/>
    <property type="molecule type" value="Genomic_DNA"/>
</dbReference>
<accession>E9AHH3</accession>
<reference key="3">
    <citation type="submission" date="2011-02" db="EMBL/GenBank/DDBJ databases">
        <title>Chromosome and gene copy number variation allow genomic structural differences between species and strains of Leishmania.</title>
        <authorList>
            <person name="Hilley J.D."/>
            <person name="Rogers M."/>
            <person name="Wilkes J."/>
            <person name="Dickens N.J."/>
            <person name="Bates P."/>
            <person name="Depledge D.P."/>
            <person name="Harris D."/>
            <person name="Her Y."/>
            <person name="Herzyk P."/>
            <person name="Imamura H."/>
            <person name="Otto T.D."/>
            <person name="Saad W."/>
            <person name="Seeger K."/>
            <person name="Berriman M."/>
            <person name="Smith D.F."/>
            <person name="Hertz-Fowler C."/>
            <person name="Mottram J.C."/>
        </authorList>
    </citation>
    <scope>NUCLEOTIDE SEQUENCE</scope>
    <source>
        <strain>JPCM5</strain>
    </source>
</reference>
<keyword evidence="2" id="KW-0812">Transmembrane</keyword>
<dbReference type="SMR" id="E9AHH3"/>
<name>E9AHH3_LEIIN</name>
<dbReference type="KEGG" id="lif:LINJ_28_0270"/>
<reference evidence="3 4" key="2">
    <citation type="journal article" date="2011" name="Genome Res.">
        <title>Chromosome and gene copy number variation allow major structural change between species and strains of Leishmania.</title>
        <authorList>
            <person name="Rogers M.B."/>
            <person name="Hilley J.D."/>
            <person name="Dickens N.J."/>
            <person name="Wilkes J."/>
            <person name="Bates P.A."/>
            <person name="Depledge D.P."/>
            <person name="Harris D."/>
            <person name="Her Y."/>
            <person name="Herzyk P."/>
            <person name="Imamura H."/>
            <person name="Otto T.D."/>
            <person name="Sanders M."/>
            <person name="Seeger K."/>
            <person name="Dujardin J.C."/>
            <person name="Berriman M."/>
            <person name="Smith D.F."/>
            <person name="Hertz-Fowler C."/>
            <person name="Mottram J.C."/>
        </authorList>
    </citation>
    <scope>NUCLEOTIDE SEQUENCE [LARGE SCALE GENOMIC DNA]</scope>
    <source>
        <strain evidence="3 4">JPCM5</strain>
    </source>
</reference>
<dbReference type="VEuPathDB" id="TriTrypDB:LINF_280007500"/>
<evidence type="ECO:0000256" key="2">
    <source>
        <dbReference type="SAM" id="Phobius"/>
    </source>
</evidence>
<keyword evidence="4" id="KW-1185">Reference proteome</keyword>
<dbReference type="Proteomes" id="UP000008153">
    <property type="component" value="Chromosome 28"/>
</dbReference>
<feature type="transmembrane region" description="Helical" evidence="2">
    <location>
        <begin position="174"/>
        <end position="196"/>
    </location>
</feature>
<feature type="region of interest" description="Disordered" evidence="1">
    <location>
        <begin position="260"/>
        <end position="280"/>
    </location>
</feature>
<keyword evidence="2" id="KW-0472">Membrane</keyword>
<sequence>MSFLLFREHLNSLAPSPCCAAAAPPRRPCPSAPLSARLSSPPAYLPLLVLLVTMRQRIASSVPPSPSLKPCFKPQIIYSNETSERVGRAINATMGAVNTNLHNASSRLASAAATLASNTSAQPLPIAGSSSRRSIMEDSFTTARTTTNAVLNDNFTKTTGSLSGHASNLSLVHLLAWFLLFVTITVTTVAFLNYCLRSKHGSAYSTETGYGDEEMCGKGAVPFSISTQSVHAEGLSGTPSSSSRLLASRGNLARQQFLGSRKTGSNPKCYGATASTSPAN</sequence>
<proteinExistence type="predicted"/>
<dbReference type="AlphaFoldDB" id="E9AHH3"/>
<dbReference type="InParanoid" id="E9AHH3"/>
<evidence type="ECO:0000256" key="1">
    <source>
        <dbReference type="SAM" id="MobiDB-lite"/>
    </source>
</evidence>
<dbReference type="eggNOG" id="ENOG502SPTY">
    <property type="taxonomic scope" value="Eukaryota"/>
</dbReference>
<evidence type="ECO:0000313" key="3">
    <source>
        <dbReference type="EMBL" id="CBZ08846.1"/>
    </source>
</evidence>
<organism evidence="3 4">
    <name type="scientific">Leishmania infantum</name>
    <dbReference type="NCBI Taxonomy" id="5671"/>
    <lineage>
        <taxon>Eukaryota</taxon>
        <taxon>Discoba</taxon>
        <taxon>Euglenozoa</taxon>
        <taxon>Kinetoplastea</taxon>
        <taxon>Metakinetoplastina</taxon>
        <taxon>Trypanosomatida</taxon>
        <taxon>Trypanosomatidae</taxon>
        <taxon>Leishmaniinae</taxon>
        <taxon>Leishmania</taxon>
    </lineage>
</organism>
<keyword evidence="2" id="KW-1133">Transmembrane helix</keyword>
<evidence type="ECO:0000313" key="4">
    <source>
        <dbReference type="Proteomes" id="UP000008153"/>
    </source>
</evidence>